<dbReference type="GO" id="GO:0003677">
    <property type="term" value="F:DNA binding"/>
    <property type="evidence" value="ECO:0007669"/>
    <property type="project" value="InterPro"/>
</dbReference>
<keyword evidence="2" id="KW-0805">Transcription regulation</keyword>
<dbReference type="Gene3D" id="1.10.1740.10">
    <property type="match status" value="1"/>
</dbReference>
<dbReference type="OrthoDB" id="3472490at2"/>
<protein>
    <submittedName>
        <fullName evidence="7">RNA polymerase sigma factor SigY</fullName>
    </submittedName>
</protein>
<dbReference type="InterPro" id="IPR013325">
    <property type="entry name" value="RNA_pol_sigma_r2"/>
</dbReference>
<gene>
    <name evidence="7" type="ORF">DL346_26750</name>
</gene>
<dbReference type="Gene3D" id="1.10.10.10">
    <property type="entry name" value="Winged helix-like DNA-binding domain superfamily/Winged helix DNA-binding domain"/>
    <property type="match status" value="1"/>
</dbReference>
<proteinExistence type="inferred from homology"/>
<comment type="similarity">
    <text evidence="1">Belongs to the sigma-70 factor family. ECF subfamily.</text>
</comment>
<evidence type="ECO:0000313" key="7">
    <source>
        <dbReference type="EMBL" id="RAP73897.1"/>
    </source>
</evidence>
<dbReference type="AlphaFoldDB" id="A0A328TTM7"/>
<dbReference type="EMBL" id="QLUW01000006">
    <property type="protein sequence ID" value="RAP73897.1"/>
    <property type="molecule type" value="Genomic_DNA"/>
</dbReference>
<feature type="domain" description="RNA polymerase sigma-70 region 2" evidence="5">
    <location>
        <begin position="25"/>
        <end position="92"/>
    </location>
</feature>
<keyword evidence="3" id="KW-0731">Sigma factor</keyword>
<keyword evidence="4" id="KW-0804">Transcription</keyword>
<sequence length="191" mass="22683">MERLEDEEQLVIRAVRGDDRALADLLRHHYAMLYRYMLKVTMNKAMAEDMVQETMLKAIERIGAFRRQSQFSTWLISIATRRYIDEMRKKQREQKWQTQEQALQAIRFDAAMQRQDWPHALEALGTLSYEIRVPILLKYYYGYAYEEIAAWLDIPVGTVKSRLHNGLKQLRKELDANEQTRAGTGEKRRTQ</sequence>
<keyword evidence="8" id="KW-1185">Reference proteome</keyword>
<dbReference type="Proteomes" id="UP000249260">
    <property type="component" value="Unassembled WGS sequence"/>
</dbReference>
<dbReference type="InterPro" id="IPR039425">
    <property type="entry name" value="RNA_pol_sigma-70-like"/>
</dbReference>
<evidence type="ECO:0000256" key="2">
    <source>
        <dbReference type="ARBA" id="ARBA00023015"/>
    </source>
</evidence>
<dbReference type="InterPro" id="IPR013324">
    <property type="entry name" value="RNA_pol_sigma_r3/r4-like"/>
</dbReference>
<evidence type="ECO:0000256" key="1">
    <source>
        <dbReference type="ARBA" id="ARBA00010641"/>
    </source>
</evidence>
<evidence type="ECO:0000313" key="8">
    <source>
        <dbReference type="Proteomes" id="UP000249260"/>
    </source>
</evidence>
<dbReference type="PANTHER" id="PTHR43133">
    <property type="entry name" value="RNA POLYMERASE ECF-TYPE SIGMA FACTO"/>
    <property type="match status" value="1"/>
</dbReference>
<accession>A0A328TTM7</accession>
<reference evidence="7 8" key="1">
    <citation type="submission" date="2018-06" db="EMBL/GenBank/DDBJ databases">
        <title>Paenibacillus montanisoli sp. nov., isolated from mountain area soil.</title>
        <authorList>
            <person name="Wu M."/>
        </authorList>
    </citation>
    <scope>NUCLEOTIDE SEQUENCE [LARGE SCALE GENOMIC DNA]</scope>
    <source>
        <strain evidence="7 8">RA17</strain>
    </source>
</reference>
<dbReference type="NCBIfam" id="NF007216">
    <property type="entry name" value="PRK09638.1"/>
    <property type="match status" value="1"/>
</dbReference>
<dbReference type="InterPro" id="IPR014284">
    <property type="entry name" value="RNA_pol_sigma-70_dom"/>
</dbReference>
<feature type="domain" description="RNA polymerase sigma factor 70 region 4 type 2" evidence="6">
    <location>
        <begin position="121"/>
        <end position="170"/>
    </location>
</feature>
<dbReference type="SUPFAM" id="SSF88946">
    <property type="entry name" value="Sigma2 domain of RNA polymerase sigma factors"/>
    <property type="match status" value="1"/>
</dbReference>
<dbReference type="PANTHER" id="PTHR43133:SF60">
    <property type="entry name" value="RNA POLYMERASE SIGMA FACTOR SIGV"/>
    <property type="match status" value="1"/>
</dbReference>
<comment type="caution">
    <text evidence="7">The sequence shown here is derived from an EMBL/GenBank/DDBJ whole genome shotgun (WGS) entry which is preliminary data.</text>
</comment>
<dbReference type="GO" id="GO:0006352">
    <property type="term" value="P:DNA-templated transcription initiation"/>
    <property type="evidence" value="ECO:0007669"/>
    <property type="project" value="InterPro"/>
</dbReference>
<dbReference type="SUPFAM" id="SSF88659">
    <property type="entry name" value="Sigma3 and sigma4 domains of RNA polymerase sigma factors"/>
    <property type="match status" value="1"/>
</dbReference>
<evidence type="ECO:0000256" key="4">
    <source>
        <dbReference type="ARBA" id="ARBA00023163"/>
    </source>
</evidence>
<dbReference type="CDD" id="cd06171">
    <property type="entry name" value="Sigma70_r4"/>
    <property type="match status" value="1"/>
</dbReference>
<dbReference type="Pfam" id="PF04542">
    <property type="entry name" value="Sigma70_r2"/>
    <property type="match status" value="1"/>
</dbReference>
<evidence type="ECO:0000259" key="6">
    <source>
        <dbReference type="Pfam" id="PF08281"/>
    </source>
</evidence>
<dbReference type="InterPro" id="IPR007627">
    <property type="entry name" value="RNA_pol_sigma70_r2"/>
</dbReference>
<evidence type="ECO:0000256" key="3">
    <source>
        <dbReference type="ARBA" id="ARBA00023082"/>
    </source>
</evidence>
<evidence type="ECO:0000259" key="5">
    <source>
        <dbReference type="Pfam" id="PF04542"/>
    </source>
</evidence>
<dbReference type="GO" id="GO:0016987">
    <property type="term" value="F:sigma factor activity"/>
    <property type="evidence" value="ECO:0007669"/>
    <property type="project" value="UniProtKB-KW"/>
</dbReference>
<dbReference type="InterPro" id="IPR013249">
    <property type="entry name" value="RNA_pol_sigma70_r4_t2"/>
</dbReference>
<organism evidence="7 8">
    <name type="scientific">Paenibacillus montanisoli</name>
    <dbReference type="NCBI Taxonomy" id="2081970"/>
    <lineage>
        <taxon>Bacteria</taxon>
        <taxon>Bacillati</taxon>
        <taxon>Bacillota</taxon>
        <taxon>Bacilli</taxon>
        <taxon>Bacillales</taxon>
        <taxon>Paenibacillaceae</taxon>
        <taxon>Paenibacillus</taxon>
    </lineage>
</organism>
<dbReference type="Pfam" id="PF08281">
    <property type="entry name" value="Sigma70_r4_2"/>
    <property type="match status" value="1"/>
</dbReference>
<name>A0A328TTM7_9BACL</name>
<dbReference type="NCBIfam" id="TIGR02937">
    <property type="entry name" value="sigma70-ECF"/>
    <property type="match status" value="1"/>
</dbReference>
<dbReference type="InterPro" id="IPR036388">
    <property type="entry name" value="WH-like_DNA-bd_sf"/>
</dbReference>